<organism evidence="2 3">
    <name type="scientific">Lactiplantibacillus fabifermentans DSM 21115</name>
    <dbReference type="NCBI Taxonomy" id="1413187"/>
    <lineage>
        <taxon>Bacteria</taxon>
        <taxon>Bacillati</taxon>
        <taxon>Bacillota</taxon>
        <taxon>Bacilli</taxon>
        <taxon>Lactobacillales</taxon>
        <taxon>Lactobacillaceae</taxon>
        <taxon>Lactiplantibacillus</taxon>
    </lineage>
</organism>
<proteinExistence type="predicted"/>
<name>A0A0R2NQA3_9LACO</name>
<protein>
    <recommendedName>
        <fullName evidence="4">TM2 domain-containing protein</fullName>
    </recommendedName>
</protein>
<evidence type="ECO:0008006" key="4">
    <source>
        <dbReference type="Google" id="ProtNLM"/>
    </source>
</evidence>
<sequence length="114" mass="13169">MTIKGQLTLQEQQTVASAIATYAKNPRVAYWLWGLTGFMGGHRYYFGKTWSAVAMTLIFWIGVWYFGVGALITGVWWLYDGWHLASWLSADRQYQTQTAVREITLRKQLRAKTN</sequence>
<keyword evidence="1" id="KW-0812">Transmembrane</keyword>
<evidence type="ECO:0000256" key="1">
    <source>
        <dbReference type="SAM" id="Phobius"/>
    </source>
</evidence>
<dbReference type="RefSeq" id="WP_024626214.1">
    <property type="nucleotide sequence ID" value="NZ_AYGX02000063.1"/>
</dbReference>
<feature type="transmembrane region" description="Helical" evidence="1">
    <location>
        <begin position="28"/>
        <end position="45"/>
    </location>
</feature>
<dbReference type="EMBL" id="AYGX02000063">
    <property type="protein sequence ID" value="KRO27894.1"/>
    <property type="molecule type" value="Genomic_DNA"/>
</dbReference>
<evidence type="ECO:0000313" key="3">
    <source>
        <dbReference type="Proteomes" id="UP000050920"/>
    </source>
</evidence>
<reference evidence="2 3" key="1">
    <citation type="journal article" date="2015" name="Genome Announc.">
        <title>Expanding the biotechnology potential of lactobacilli through comparative genomics of 213 strains and associated genera.</title>
        <authorList>
            <person name="Sun Z."/>
            <person name="Harris H.M."/>
            <person name="McCann A."/>
            <person name="Guo C."/>
            <person name="Argimon S."/>
            <person name="Zhang W."/>
            <person name="Yang X."/>
            <person name="Jeffery I.B."/>
            <person name="Cooney J.C."/>
            <person name="Kagawa T.F."/>
            <person name="Liu W."/>
            <person name="Song Y."/>
            <person name="Salvetti E."/>
            <person name="Wrobel A."/>
            <person name="Rasinkangas P."/>
            <person name="Parkhill J."/>
            <person name="Rea M.C."/>
            <person name="O'Sullivan O."/>
            <person name="Ritari J."/>
            <person name="Douillard F.P."/>
            <person name="Paul Ross R."/>
            <person name="Yang R."/>
            <person name="Briner A.E."/>
            <person name="Felis G.E."/>
            <person name="de Vos W.M."/>
            <person name="Barrangou R."/>
            <person name="Klaenhammer T.R."/>
            <person name="Caufield P.W."/>
            <person name="Cui Y."/>
            <person name="Zhang H."/>
            <person name="O'Toole P.W."/>
        </authorList>
    </citation>
    <scope>NUCLEOTIDE SEQUENCE [LARGE SCALE GENOMIC DNA]</scope>
    <source>
        <strain evidence="2 3">DSM 21115</strain>
    </source>
</reference>
<comment type="caution">
    <text evidence="2">The sequence shown here is derived from an EMBL/GenBank/DDBJ whole genome shotgun (WGS) entry which is preliminary data.</text>
</comment>
<dbReference type="AlphaFoldDB" id="A0A0R2NQA3"/>
<keyword evidence="1" id="KW-1133">Transmembrane helix</keyword>
<keyword evidence="1" id="KW-0472">Membrane</keyword>
<evidence type="ECO:0000313" key="2">
    <source>
        <dbReference type="EMBL" id="KRO27894.1"/>
    </source>
</evidence>
<keyword evidence="3" id="KW-1185">Reference proteome</keyword>
<dbReference type="Proteomes" id="UP000050920">
    <property type="component" value="Unassembled WGS sequence"/>
</dbReference>
<feature type="transmembrane region" description="Helical" evidence="1">
    <location>
        <begin position="57"/>
        <end position="79"/>
    </location>
</feature>
<accession>A0A0R2NQA3</accession>
<gene>
    <name evidence="2" type="ORF">DY78_GL002797</name>
</gene>